<evidence type="ECO:0000313" key="2">
    <source>
        <dbReference type="Proteomes" id="UP000425960"/>
    </source>
</evidence>
<proteinExistence type="predicted"/>
<dbReference type="AlphaFoldDB" id="A0A5K7ZFK3"/>
<sequence>MPVDDLNHCLSCGNKKSLLDYNYAGMNINISSSYSFPFRINFPTIPGNNSKNFLCSKCINKNYKVSCLEHGILKDKYEYGNPPKCFRCEQDLSDLKRGELPNSFKAFVPLSKLSKNGRYTDTNIIMAITNNNDICLIEKGIVYHNKIDKYEFLIEKGKLIGKPVLYTSTVSFEIEYKNPLVSKKSKGNWIFPWLDEINKKTEYKKINNFIISRFEYYEVPKNSLYPKPKKITPSLWSIKDNSIKIIDDPIKLPSLDDLVYWSINFISYPGELKLLFEKSNKPSLLVIKEYPLIDGLDRIDSLNLDLSKKVDPIRLNFEDGIGIFELESNEGVKEEYLIENKNLFLHIKNLKSEVLKKISYGFRFENYCLLVENNNNSYLLSRNNHSELIEVFEGLGAPNFNISNNREFKVHLFNRKIPGNIFSVCFYNKGFTINEVASFEYNNIISIDIKRIQEDSVLTLKLLSNSAQKEYEFYGPSKLTEDLCNFLENKRAKSGLNTTDLYINYNKNKKNNLLIGLLSDLLLLDKEIEKDKGVDNILNHIMSMSSNSFMQNNEIFKCTVNKLLIFIKSLPDIKQNLELLNSFFPHYHAKDEMNFISEAFGDDIAEKIKCYEYDIVINSSRKSIQLIQSKIYKVIAEIERSLSPIESFFTKDEIEKEYISKVAKYSSLGGQAVLVGTLIATGGATGGIGILGGMLGIRAMSEYFNVLGRNKEKGFIIKRAAEKAFSWWITFKKTLPITIYELDRMLNQENERCILRDKAIFNKLNKTNDFSTDKLNKALENRIIKTNKIRFNEIINGTGIIFNDVATEIENKKKFEIDYINY</sequence>
<dbReference type="KEGG" id="dov:DSCO28_02770"/>
<evidence type="ECO:0000313" key="1">
    <source>
        <dbReference type="EMBL" id="BBO79711.1"/>
    </source>
</evidence>
<dbReference type="RefSeq" id="WP_155320840.1">
    <property type="nucleotide sequence ID" value="NZ_AP021876.1"/>
</dbReference>
<dbReference type="Proteomes" id="UP000425960">
    <property type="component" value="Chromosome"/>
</dbReference>
<gene>
    <name evidence="1" type="ORF">DSCO28_02770</name>
</gene>
<accession>A0A5K7ZFK3</accession>
<protein>
    <submittedName>
        <fullName evidence="1">Uncharacterized protein</fullName>
    </submittedName>
</protein>
<dbReference type="EMBL" id="AP021876">
    <property type="protein sequence ID" value="BBO79711.1"/>
    <property type="molecule type" value="Genomic_DNA"/>
</dbReference>
<name>A0A5K7ZFK3_9BACT</name>
<organism evidence="1 2">
    <name type="scientific">Desulfosarcina ovata subsp. sediminis</name>
    <dbReference type="NCBI Taxonomy" id="885957"/>
    <lineage>
        <taxon>Bacteria</taxon>
        <taxon>Pseudomonadati</taxon>
        <taxon>Thermodesulfobacteriota</taxon>
        <taxon>Desulfobacteria</taxon>
        <taxon>Desulfobacterales</taxon>
        <taxon>Desulfosarcinaceae</taxon>
        <taxon>Desulfosarcina</taxon>
    </lineage>
</organism>
<reference evidence="1 2" key="1">
    <citation type="submission" date="2019-11" db="EMBL/GenBank/DDBJ databases">
        <title>Comparative genomics of hydrocarbon-degrading Desulfosarcina strains.</title>
        <authorList>
            <person name="Watanabe M."/>
            <person name="Kojima H."/>
            <person name="Fukui M."/>
        </authorList>
    </citation>
    <scope>NUCLEOTIDE SEQUENCE [LARGE SCALE GENOMIC DNA]</scope>
    <source>
        <strain evidence="1 2">28bB2T</strain>
    </source>
</reference>